<reference evidence="10 11" key="1">
    <citation type="submission" date="2016-10" db="EMBL/GenBank/DDBJ databases">
        <authorList>
            <person name="de Groot N.N."/>
        </authorList>
    </citation>
    <scope>NUCLEOTIDE SEQUENCE [LARGE SCALE GENOMIC DNA]</scope>
    <source>
        <strain evidence="10 11">CPCC 201259</strain>
    </source>
</reference>
<dbReference type="EMBL" id="FOUP01000001">
    <property type="protein sequence ID" value="SFM85180.1"/>
    <property type="molecule type" value="Genomic_DNA"/>
</dbReference>
<feature type="transmembrane region" description="Helical" evidence="7">
    <location>
        <begin position="311"/>
        <end position="331"/>
    </location>
</feature>
<evidence type="ECO:0000256" key="5">
    <source>
        <dbReference type="ARBA" id="ARBA00022989"/>
    </source>
</evidence>
<keyword evidence="3" id="KW-1003">Cell membrane</keyword>
<dbReference type="STRING" id="455193.SAMN05421805_1011772"/>
<feature type="transmembrane region" description="Helical" evidence="7">
    <location>
        <begin position="383"/>
        <end position="403"/>
    </location>
</feature>
<reference evidence="9 12" key="2">
    <citation type="submission" date="2018-10" db="EMBL/GenBank/DDBJ databases">
        <title>Sequencing the genomes of 1000 actinobacteria strains.</title>
        <authorList>
            <person name="Klenk H.-P."/>
        </authorList>
    </citation>
    <scope>NUCLEOTIDE SEQUENCE [LARGE SCALE GENOMIC DNA]</scope>
    <source>
        <strain evidence="9 12">DSM 45119</strain>
    </source>
</reference>
<proteinExistence type="predicted"/>
<gene>
    <name evidence="9" type="ORF">ATL45_7170</name>
    <name evidence="10" type="ORF">SAMN05421805_1011772</name>
</gene>
<dbReference type="Proteomes" id="UP000199398">
    <property type="component" value="Unassembled WGS sequence"/>
</dbReference>
<evidence type="ECO:0000256" key="3">
    <source>
        <dbReference type="ARBA" id="ARBA00022475"/>
    </source>
</evidence>
<evidence type="ECO:0000259" key="8">
    <source>
        <dbReference type="PROSITE" id="PS50850"/>
    </source>
</evidence>
<evidence type="ECO:0000313" key="10">
    <source>
        <dbReference type="EMBL" id="SFM85180.1"/>
    </source>
</evidence>
<dbReference type="CDD" id="cd17329">
    <property type="entry name" value="MFS_MdtH_MDR_like"/>
    <property type="match status" value="1"/>
</dbReference>
<evidence type="ECO:0000256" key="1">
    <source>
        <dbReference type="ARBA" id="ARBA00004651"/>
    </source>
</evidence>
<dbReference type="AlphaFoldDB" id="A0A1I4U8M9"/>
<feature type="transmembrane region" description="Helical" evidence="7">
    <location>
        <begin position="103"/>
        <end position="126"/>
    </location>
</feature>
<evidence type="ECO:0000256" key="6">
    <source>
        <dbReference type="ARBA" id="ARBA00023136"/>
    </source>
</evidence>
<keyword evidence="12" id="KW-1185">Reference proteome</keyword>
<evidence type="ECO:0000256" key="2">
    <source>
        <dbReference type="ARBA" id="ARBA00022448"/>
    </source>
</evidence>
<dbReference type="PANTHER" id="PTHR23517">
    <property type="entry name" value="RESISTANCE PROTEIN MDTM, PUTATIVE-RELATED-RELATED"/>
    <property type="match status" value="1"/>
</dbReference>
<dbReference type="Pfam" id="PF07690">
    <property type="entry name" value="MFS_1"/>
    <property type="match status" value="1"/>
</dbReference>
<dbReference type="Gene3D" id="1.20.1250.20">
    <property type="entry name" value="MFS general substrate transporter like domains"/>
    <property type="match status" value="1"/>
</dbReference>
<feature type="transmembrane region" description="Helical" evidence="7">
    <location>
        <begin position="211"/>
        <end position="232"/>
    </location>
</feature>
<evidence type="ECO:0000313" key="9">
    <source>
        <dbReference type="EMBL" id="RKT88731.1"/>
    </source>
</evidence>
<keyword evidence="2" id="KW-0813">Transport</keyword>
<dbReference type="InterPro" id="IPR036259">
    <property type="entry name" value="MFS_trans_sf"/>
</dbReference>
<dbReference type="InterPro" id="IPR011701">
    <property type="entry name" value="MFS"/>
</dbReference>
<dbReference type="EMBL" id="RBXX01000002">
    <property type="protein sequence ID" value="RKT88731.1"/>
    <property type="molecule type" value="Genomic_DNA"/>
</dbReference>
<dbReference type="GO" id="GO:0022857">
    <property type="term" value="F:transmembrane transporter activity"/>
    <property type="evidence" value="ECO:0007669"/>
    <property type="project" value="InterPro"/>
</dbReference>
<dbReference type="PANTHER" id="PTHR23517:SF2">
    <property type="entry name" value="MULTIDRUG RESISTANCE PROTEIN MDTH"/>
    <property type="match status" value="1"/>
</dbReference>
<evidence type="ECO:0000256" key="7">
    <source>
        <dbReference type="SAM" id="Phobius"/>
    </source>
</evidence>
<feature type="transmembrane region" description="Helical" evidence="7">
    <location>
        <begin position="244"/>
        <end position="265"/>
    </location>
</feature>
<keyword evidence="5 7" id="KW-1133">Transmembrane helix</keyword>
<evidence type="ECO:0000313" key="11">
    <source>
        <dbReference type="Proteomes" id="UP000199398"/>
    </source>
</evidence>
<protein>
    <submittedName>
        <fullName evidence="9">MFS family arabinose efflux permease</fullName>
    </submittedName>
    <submittedName>
        <fullName evidence="10">Predicted arabinose efflux permease, MFS family</fullName>
    </submittedName>
</protein>
<evidence type="ECO:0000256" key="4">
    <source>
        <dbReference type="ARBA" id="ARBA00022692"/>
    </source>
</evidence>
<dbReference type="InterPro" id="IPR050171">
    <property type="entry name" value="MFS_Transporters"/>
</dbReference>
<feature type="transmembrane region" description="Helical" evidence="7">
    <location>
        <begin position="138"/>
        <end position="162"/>
    </location>
</feature>
<feature type="domain" description="Major facilitator superfamily (MFS) profile" evidence="8">
    <location>
        <begin position="13"/>
        <end position="407"/>
    </location>
</feature>
<organism evidence="10 11">
    <name type="scientific">Saccharopolyspora antimicrobica</name>
    <dbReference type="NCBI Taxonomy" id="455193"/>
    <lineage>
        <taxon>Bacteria</taxon>
        <taxon>Bacillati</taxon>
        <taxon>Actinomycetota</taxon>
        <taxon>Actinomycetes</taxon>
        <taxon>Pseudonocardiales</taxon>
        <taxon>Pseudonocardiaceae</taxon>
        <taxon>Saccharopolyspora</taxon>
    </lineage>
</organism>
<feature type="transmembrane region" description="Helical" evidence="7">
    <location>
        <begin position="351"/>
        <end position="371"/>
    </location>
</feature>
<dbReference type="OrthoDB" id="3285778at2"/>
<dbReference type="RefSeq" id="WP_093147819.1">
    <property type="nucleotide sequence ID" value="NZ_FOUP01000001.1"/>
</dbReference>
<dbReference type="SUPFAM" id="SSF103473">
    <property type="entry name" value="MFS general substrate transporter"/>
    <property type="match status" value="1"/>
</dbReference>
<sequence length="430" mass="44931">MKTWRLIRSFPPAVQLLLVNQFGVNTGFYLLVPFLAGYLGHELGLSAALIGVVLGVRNLSQQGLFLLGGSASDRLGARGVIIAGCALRTVGFGLFAFGTSPPALLIASVLSGLAGALFNPAVRAYIAQEAGERRAEAFSLFNVFANTGMLLGPLLGSALMLVGFRLSAIAAAVVFALLTLAQLAVLPPRRVERPSTSVFADWHRALTDRRFLAFTGALTGMFALQNQLYLVLPMHAERFTGSPAAVSMIFLVSTAASLALQVRITTRAKERWSQGRCIATGLAVMGAGFAVTAVAATVIPPGPSAGPVGTALRLAPVLITAFALALGVMLAQPFVYELIPSFGGDRLSGTYFGVFYLVSGVTAAGGNALLGWMSDLAGNRWPWLPSLLCVLIGTGSALAVALLDRRRGITPGHGGADETRCSPRMSARSS</sequence>
<feature type="transmembrane region" description="Helical" evidence="7">
    <location>
        <begin position="38"/>
        <end position="56"/>
    </location>
</feature>
<dbReference type="GO" id="GO:0005886">
    <property type="term" value="C:plasma membrane"/>
    <property type="evidence" value="ECO:0007669"/>
    <property type="project" value="UniProtKB-SubCell"/>
</dbReference>
<comment type="subcellular location">
    <subcellularLocation>
        <location evidence="1">Cell membrane</location>
        <topology evidence="1">Multi-pass membrane protein</topology>
    </subcellularLocation>
</comment>
<dbReference type="Proteomes" id="UP000270697">
    <property type="component" value="Unassembled WGS sequence"/>
</dbReference>
<dbReference type="InterPro" id="IPR020846">
    <property type="entry name" value="MFS_dom"/>
</dbReference>
<feature type="transmembrane region" description="Helical" evidence="7">
    <location>
        <begin position="77"/>
        <end position="97"/>
    </location>
</feature>
<feature type="transmembrane region" description="Helical" evidence="7">
    <location>
        <begin position="277"/>
        <end position="299"/>
    </location>
</feature>
<keyword evidence="4 7" id="KW-0812">Transmembrane</keyword>
<feature type="transmembrane region" description="Helical" evidence="7">
    <location>
        <begin position="168"/>
        <end position="186"/>
    </location>
</feature>
<keyword evidence="6 7" id="KW-0472">Membrane</keyword>
<evidence type="ECO:0000313" key="12">
    <source>
        <dbReference type="Proteomes" id="UP000270697"/>
    </source>
</evidence>
<name>A0A1I4U8M9_9PSEU</name>
<dbReference type="PROSITE" id="PS50850">
    <property type="entry name" value="MFS"/>
    <property type="match status" value="1"/>
</dbReference>
<accession>A0A1I4U8M9</accession>